<organism evidence="2 3">
    <name type="scientific">Thermoflexibacter ruber</name>
    <dbReference type="NCBI Taxonomy" id="1003"/>
    <lineage>
        <taxon>Bacteria</taxon>
        <taxon>Pseudomonadati</taxon>
        <taxon>Bacteroidota</taxon>
        <taxon>Cytophagia</taxon>
        <taxon>Cytophagales</taxon>
        <taxon>Thermoflexibacteraceae</taxon>
        <taxon>Thermoflexibacter</taxon>
    </lineage>
</organism>
<proteinExistence type="predicted"/>
<dbReference type="OrthoDB" id="988419at2"/>
<feature type="signal peptide" evidence="1">
    <location>
        <begin position="1"/>
        <end position="18"/>
    </location>
</feature>
<dbReference type="EMBL" id="FONY01000024">
    <property type="protein sequence ID" value="SFF29939.1"/>
    <property type="molecule type" value="Genomic_DNA"/>
</dbReference>
<sequence>MKKIIISLLLTISMEAFAQNAPQGVVDYFRLLPEEVCTFSLPQKAGKWISLSPTTKEEVQTVVDTQNGFIRITDKGTNGGTHEVTVVLYRKANKDAVIAVSDYTHDGVMETFKVDFFEYNNKQYSKLKDVMPQLNHASLLKERIDTKQHEEILSNSPVVIDLLRFGTMAKATIGTMYMNMLCNYQKDHPDSKKACALMGKQY</sequence>
<dbReference type="RefSeq" id="WP_143090933.1">
    <property type="nucleotide sequence ID" value="NZ_FONY01000024.1"/>
</dbReference>
<feature type="chain" id="PRO_5011487027" evidence="1">
    <location>
        <begin position="19"/>
        <end position="202"/>
    </location>
</feature>
<dbReference type="Proteomes" id="UP000199513">
    <property type="component" value="Unassembled WGS sequence"/>
</dbReference>
<protein>
    <submittedName>
        <fullName evidence="2">Uncharacterized protein</fullName>
    </submittedName>
</protein>
<dbReference type="STRING" id="1003.SAMN04488541_102451"/>
<reference evidence="2 3" key="1">
    <citation type="submission" date="2016-10" db="EMBL/GenBank/DDBJ databases">
        <authorList>
            <person name="de Groot N.N."/>
        </authorList>
    </citation>
    <scope>NUCLEOTIDE SEQUENCE [LARGE SCALE GENOMIC DNA]</scope>
    <source>
        <strain>GEY</strain>
        <strain evidence="3">DSM 9560</strain>
    </source>
</reference>
<dbReference type="AlphaFoldDB" id="A0A1I2HJP2"/>
<name>A0A1I2HJP2_9BACT</name>
<accession>A0A1I2HJP2</accession>
<evidence type="ECO:0000313" key="3">
    <source>
        <dbReference type="Proteomes" id="UP000199513"/>
    </source>
</evidence>
<keyword evidence="3" id="KW-1185">Reference proteome</keyword>
<keyword evidence="1" id="KW-0732">Signal</keyword>
<evidence type="ECO:0000256" key="1">
    <source>
        <dbReference type="SAM" id="SignalP"/>
    </source>
</evidence>
<gene>
    <name evidence="2" type="ORF">SAMN04488541_102451</name>
</gene>
<evidence type="ECO:0000313" key="2">
    <source>
        <dbReference type="EMBL" id="SFF29939.1"/>
    </source>
</evidence>